<comment type="caution">
    <text evidence="1">The sequence shown here is derived from an EMBL/GenBank/DDBJ whole genome shotgun (WGS) entry which is preliminary data.</text>
</comment>
<gene>
    <name evidence="1" type="ORF">CAAU_2659</name>
</gene>
<dbReference type="OrthoDB" id="1973431at2"/>
<dbReference type="Proteomes" id="UP000007652">
    <property type="component" value="Unassembled WGS sequence"/>
</dbReference>
<dbReference type="RefSeq" id="WP_008909983.1">
    <property type="nucleotide sequence ID" value="NZ_CAKP01000151.1"/>
</dbReference>
<sequence length="84" mass="9564">MKIFIKTPKSKFTIPIILPISIIKLSLKLGKKVASKYLDEEDLKYVNSLDWDALCIAFDELKKYKGLELVNIVSHSGENVKIII</sequence>
<organism evidence="1 2">
    <name type="scientific">Caloramator australicus RC3</name>
    <dbReference type="NCBI Taxonomy" id="857293"/>
    <lineage>
        <taxon>Bacteria</taxon>
        <taxon>Bacillati</taxon>
        <taxon>Bacillota</taxon>
        <taxon>Clostridia</taxon>
        <taxon>Eubacteriales</taxon>
        <taxon>Clostridiaceae</taxon>
        <taxon>Caloramator</taxon>
    </lineage>
</organism>
<name>I7KAF9_9CLOT</name>
<evidence type="ECO:0000313" key="2">
    <source>
        <dbReference type="Proteomes" id="UP000007652"/>
    </source>
</evidence>
<evidence type="ECO:0000313" key="1">
    <source>
        <dbReference type="EMBL" id="CCJ34742.1"/>
    </source>
</evidence>
<protein>
    <submittedName>
        <fullName evidence="1">Uncharacterized protein</fullName>
    </submittedName>
</protein>
<dbReference type="EMBL" id="CAKP01000151">
    <property type="protein sequence ID" value="CCJ34742.1"/>
    <property type="molecule type" value="Genomic_DNA"/>
</dbReference>
<dbReference type="AlphaFoldDB" id="I7KAF9"/>
<proteinExistence type="predicted"/>
<reference evidence="1 2" key="1">
    <citation type="journal article" date="2011" name="J. Bacteriol.">
        <title>Draft genome sequence of Caloramator australicus strain RC3T, a thermoanaerobe from the Great Artesian Basin of Australia.</title>
        <authorList>
            <person name="Ogg C.D."/>
            <person name="Patel B.K.C."/>
        </authorList>
    </citation>
    <scope>NUCLEOTIDE SEQUENCE [LARGE SCALE GENOMIC DNA]</scope>
    <source>
        <strain evidence="1 2">RC3</strain>
    </source>
</reference>
<accession>I7KAF9</accession>
<dbReference type="STRING" id="857293.CAAU_2659"/>
<keyword evidence="2" id="KW-1185">Reference proteome</keyword>